<dbReference type="PANTHER" id="PTHR21666">
    <property type="entry name" value="PEPTIDASE-RELATED"/>
    <property type="match status" value="1"/>
</dbReference>
<dbReference type="Pfam" id="PF01551">
    <property type="entry name" value="Peptidase_M23"/>
    <property type="match status" value="1"/>
</dbReference>
<feature type="signal peptide" evidence="2">
    <location>
        <begin position="1"/>
        <end position="19"/>
    </location>
</feature>
<dbReference type="Gene3D" id="2.70.70.10">
    <property type="entry name" value="Glucose Permease (Domain IIA)"/>
    <property type="match status" value="1"/>
</dbReference>
<dbReference type="PROSITE" id="PS51257">
    <property type="entry name" value="PROKAR_LIPOPROTEIN"/>
    <property type="match status" value="1"/>
</dbReference>
<dbReference type="KEGG" id="ptc:phytr_6430"/>
<gene>
    <name evidence="4" type="ORF">phytr_6430</name>
</gene>
<organism evidence="4 5">
    <name type="scientific">Candidatus Phycorickettsia trachydisci</name>
    <dbReference type="NCBI Taxonomy" id="2115978"/>
    <lineage>
        <taxon>Bacteria</taxon>
        <taxon>Pseudomonadati</taxon>
        <taxon>Pseudomonadota</taxon>
        <taxon>Alphaproteobacteria</taxon>
        <taxon>Rickettsiales</taxon>
        <taxon>Rickettsiaceae</taxon>
        <taxon>Candidatus Phycorickettsia</taxon>
    </lineage>
</organism>
<protein>
    <recommendedName>
        <fullName evidence="3">M23ase beta-sheet core domain-containing protein</fullName>
    </recommendedName>
</protein>
<dbReference type="AlphaFoldDB" id="A0A2P1P8J8"/>
<feature type="coiled-coil region" evidence="1">
    <location>
        <begin position="43"/>
        <end position="100"/>
    </location>
</feature>
<dbReference type="InterPro" id="IPR011055">
    <property type="entry name" value="Dup_hybrid_motif"/>
</dbReference>
<feature type="domain" description="M23ase beta-sheet core" evidence="3">
    <location>
        <begin position="141"/>
        <end position="236"/>
    </location>
</feature>
<reference evidence="4 5" key="1">
    <citation type="submission" date="2018-03" db="EMBL/GenBank/DDBJ databases">
        <title>A gene transfer event suggests a long-term partnership between eustigmatophyte algae and a novel lineage of endosymbiotic bacteria.</title>
        <authorList>
            <person name="Yurchenko T."/>
            <person name="Sevcikova T."/>
            <person name="Pribyl P."/>
            <person name="El Karkouri K."/>
            <person name="Klimes V."/>
            <person name="Amaral R."/>
            <person name="Zbrankova V."/>
            <person name="Kim E."/>
            <person name="Raoult D."/>
            <person name="Santos L.M.A."/>
            <person name="Elias M."/>
        </authorList>
    </citation>
    <scope>NUCLEOTIDE SEQUENCE [LARGE SCALE GENOMIC DNA]</scope>
    <source>
        <strain evidence="4">CCALA 838</strain>
    </source>
</reference>
<name>A0A2P1P8J8_9RICK</name>
<keyword evidence="2" id="KW-0732">Signal</keyword>
<evidence type="ECO:0000256" key="2">
    <source>
        <dbReference type="SAM" id="SignalP"/>
    </source>
</evidence>
<dbReference type="PANTHER" id="PTHR21666:SF270">
    <property type="entry name" value="MUREIN HYDROLASE ACTIVATOR ENVC"/>
    <property type="match status" value="1"/>
</dbReference>
<dbReference type="GO" id="GO:0004222">
    <property type="term" value="F:metalloendopeptidase activity"/>
    <property type="evidence" value="ECO:0007669"/>
    <property type="project" value="TreeGrafter"/>
</dbReference>
<evidence type="ECO:0000313" key="4">
    <source>
        <dbReference type="EMBL" id="AVP87584.1"/>
    </source>
</evidence>
<evidence type="ECO:0000256" key="1">
    <source>
        <dbReference type="SAM" id="Coils"/>
    </source>
</evidence>
<feature type="chain" id="PRO_5015158529" description="M23ase beta-sheet core domain-containing protein" evidence="2">
    <location>
        <begin position="20"/>
        <end position="246"/>
    </location>
</feature>
<dbReference type="InterPro" id="IPR016047">
    <property type="entry name" value="M23ase_b-sheet_dom"/>
</dbReference>
<dbReference type="CDD" id="cd12797">
    <property type="entry name" value="M23_peptidase"/>
    <property type="match status" value="1"/>
</dbReference>
<proteinExistence type="predicted"/>
<accession>A0A2P1P8J8</accession>
<dbReference type="InterPro" id="IPR050570">
    <property type="entry name" value="Cell_wall_metabolism_enzyme"/>
</dbReference>
<sequence length="246" mass="27808">MPKTTKFFLIVIFMQLLVACSTQPPAPIQYKEAQALNDLTQYYSQEDKERKSLLEEIESEDKRQTTLIESEKVQNEKEEVQDKTNQLDLQIKEILAAKNEEKETPIAKKQTPVKKIKTLEGLNSALIRPVDGYLIKEFSNDHKAISVATKLRNPVKSVYDGQVIYSGHDNKFGNLIIIKLKNTDYFVALAYLDDITVTKGSLVKKGEVIGHAGQTGSAKEPQLYVAIKKGKEPINPLQYINYSSFN</sequence>
<dbReference type="SUPFAM" id="SSF51261">
    <property type="entry name" value="Duplicated hybrid motif"/>
    <property type="match status" value="1"/>
</dbReference>
<keyword evidence="1" id="KW-0175">Coiled coil</keyword>
<dbReference type="EMBL" id="CP027845">
    <property type="protein sequence ID" value="AVP87584.1"/>
    <property type="molecule type" value="Genomic_DNA"/>
</dbReference>
<dbReference type="Proteomes" id="UP000241762">
    <property type="component" value="Chromosome"/>
</dbReference>
<evidence type="ECO:0000313" key="5">
    <source>
        <dbReference type="Proteomes" id="UP000241762"/>
    </source>
</evidence>
<keyword evidence="5" id="KW-1185">Reference proteome</keyword>
<evidence type="ECO:0000259" key="3">
    <source>
        <dbReference type="Pfam" id="PF01551"/>
    </source>
</evidence>